<evidence type="ECO:0000313" key="1">
    <source>
        <dbReference type="EMBL" id="ODP38767.1"/>
    </source>
</evidence>
<dbReference type="AlphaFoldDB" id="A0A1E3LYA6"/>
<reference evidence="1 2" key="1">
    <citation type="submission" date="2016-08" db="EMBL/GenBank/DDBJ databases">
        <title>Draft genome of the agarase producing Sphingomonas sp. MCT13.</title>
        <authorList>
            <person name="D'Andrea M.M."/>
            <person name="Rossolini G.M."/>
            <person name="Thaller M.C."/>
        </authorList>
    </citation>
    <scope>NUCLEOTIDE SEQUENCE [LARGE SCALE GENOMIC DNA]</scope>
    <source>
        <strain evidence="1 2">MCT13</strain>
    </source>
</reference>
<dbReference type="Gene3D" id="1.10.287.1080">
    <property type="entry name" value="MazG-like"/>
    <property type="match status" value="1"/>
</dbReference>
<sequence>MELSTIVKRQITADERRGFSVRFSSDAERHDQLSRELVGLVGEIGEFANELKKVGLGFTNPRYNGPRLDEVESHLREELADVAIYLFRLSTILGGDLEQDILAKMAQNDERYGDLER</sequence>
<accession>A0A1E3LYA6</accession>
<evidence type="ECO:0000313" key="2">
    <source>
        <dbReference type="Proteomes" id="UP000094487"/>
    </source>
</evidence>
<comment type="caution">
    <text evidence="1">The sequence shown here is derived from an EMBL/GenBank/DDBJ whole genome shotgun (WGS) entry which is preliminary data.</text>
</comment>
<dbReference type="EMBL" id="MDDS01000012">
    <property type="protein sequence ID" value="ODP38767.1"/>
    <property type="molecule type" value="Genomic_DNA"/>
</dbReference>
<proteinExistence type="predicted"/>
<name>A0A1E3LYA6_9SPHN</name>
<keyword evidence="2" id="KW-1185">Reference proteome</keyword>
<protein>
    <submittedName>
        <fullName evidence="1">Uncharacterized protein</fullName>
    </submittedName>
</protein>
<dbReference type="CDD" id="cd11523">
    <property type="entry name" value="NTP-PPase"/>
    <property type="match status" value="1"/>
</dbReference>
<dbReference type="Proteomes" id="UP000094487">
    <property type="component" value="Unassembled WGS sequence"/>
</dbReference>
<gene>
    <name evidence="1" type="ORF">BFL28_13280</name>
</gene>
<organism evidence="1 2">
    <name type="scientific">Sphingomonas turrisvirgatae</name>
    <dbReference type="NCBI Taxonomy" id="1888892"/>
    <lineage>
        <taxon>Bacteria</taxon>
        <taxon>Pseudomonadati</taxon>
        <taxon>Pseudomonadota</taxon>
        <taxon>Alphaproteobacteria</taxon>
        <taxon>Sphingomonadales</taxon>
        <taxon>Sphingomonadaceae</taxon>
        <taxon>Sphingomonas</taxon>
    </lineage>
</organism>
<dbReference type="OrthoDB" id="2970277at2"/>
<dbReference type="RefSeq" id="WP_069319506.1">
    <property type="nucleotide sequence ID" value="NZ_MDDS01000012.1"/>
</dbReference>
<dbReference type="SUPFAM" id="SSF101386">
    <property type="entry name" value="all-alpha NTP pyrophosphatases"/>
    <property type="match status" value="1"/>
</dbReference>
<dbReference type="STRING" id="1888892.BFL28_13280"/>